<keyword evidence="1" id="KW-0812">Transmembrane</keyword>
<evidence type="ECO:0000313" key="3">
    <source>
        <dbReference type="Proteomes" id="UP000317421"/>
    </source>
</evidence>
<dbReference type="Proteomes" id="UP000317421">
    <property type="component" value="Unassembled WGS sequence"/>
</dbReference>
<evidence type="ECO:0000256" key="1">
    <source>
        <dbReference type="SAM" id="Phobius"/>
    </source>
</evidence>
<organism evidence="2 3">
    <name type="scientific">Botrimarina colliarenosi</name>
    <dbReference type="NCBI Taxonomy" id="2528001"/>
    <lineage>
        <taxon>Bacteria</taxon>
        <taxon>Pseudomonadati</taxon>
        <taxon>Planctomycetota</taxon>
        <taxon>Planctomycetia</taxon>
        <taxon>Pirellulales</taxon>
        <taxon>Lacipirellulaceae</taxon>
        <taxon>Botrimarina</taxon>
    </lineage>
</organism>
<dbReference type="EMBL" id="SJPR01000001">
    <property type="protein sequence ID" value="TWT99913.1"/>
    <property type="molecule type" value="Genomic_DNA"/>
</dbReference>
<protein>
    <recommendedName>
        <fullName evidence="4">Squalene cyclase C-terminal domain-containing protein</fullName>
    </recommendedName>
</protein>
<gene>
    <name evidence="2" type="ORF">Pla108_08560</name>
</gene>
<dbReference type="AlphaFoldDB" id="A0A5C6AP14"/>
<accession>A0A5C6AP14</accession>
<dbReference type="CDD" id="cd00688">
    <property type="entry name" value="ISOPREN_C2_like"/>
    <property type="match status" value="1"/>
</dbReference>
<name>A0A5C6AP14_9BACT</name>
<evidence type="ECO:0000313" key="2">
    <source>
        <dbReference type="EMBL" id="TWT99913.1"/>
    </source>
</evidence>
<keyword evidence="1" id="KW-1133">Transmembrane helix</keyword>
<feature type="transmembrane region" description="Helical" evidence="1">
    <location>
        <begin position="39"/>
        <end position="59"/>
    </location>
</feature>
<sequence>MLAHAACHLTIRVLAESATPPPEATADEPYHAGGRESYGWLASFALHAMVFLVLAWSTLPPLPLSTTFSLQGEPPPAERIDEAIDLDDVSFDLATDDLSQPLAASAPPLAAPTPDAMAASPTAAVDLSTLLADSAIASPTDVNLSVVAGVGTDGRSDAGKAALVAAKGGSPASEAAVARGLKWMAEHQNPDGTWSLVHNVGACRGRCDHPGKVPGKDPFGDSLASATGLALLPFLGAGETHEHGRYRRVIRNGLRALVRLGEIDEDNPGLSWSDSGRMYAHGISAIALCEAYGLTKDPDLRAPAQAAIAYLAYAQDPQGGGWRYTAQQPGDTSVTGWQIMALKSGVLASLQAPKRVASRATAFLDSASTADGTRYGYLAAPEPVEGEEAPAYNGTPTLSAVGLLCRMYLGWDQSDERLKQGVERLAKEGPRSGNFYHNYYAAQAIFHHTGGVGPVWREWNDAVRDQLVEQQSTRGHERGSWWVEGPHNDRGGRLYTTAMATMTLEVYYRYLPLYQSEAVNTALPD</sequence>
<dbReference type="SUPFAM" id="SSF48239">
    <property type="entry name" value="Terpenoid cyclases/Protein prenyltransferases"/>
    <property type="match status" value="1"/>
</dbReference>
<dbReference type="Gene3D" id="1.50.10.20">
    <property type="match status" value="2"/>
</dbReference>
<keyword evidence="1" id="KW-0472">Membrane</keyword>
<proteinExistence type="predicted"/>
<evidence type="ECO:0008006" key="4">
    <source>
        <dbReference type="Google" id="ProtNLM"/>
    </source>
</evidence>
<reference evidence="2 3" key="1">
    <citation type="submission" date="2019-02" db="EMBL/GenBank/DDBJ databases">
        <title>Deep-cultivation of Planctomycetes and their phenomic and genomic characterization uncovers novel biology.</title>
        <authorList>
            <person name="Wiegand S."/>
            <person name="Jogler M."/>
            <person name="Boedeker C."/>
            <person name="Pinto D."/>
            <person name="Vollmers J."/>
            <person name="Rivas-Marin E."/>
            <person name="Kohn T."/>
            <person name="Peeters S.H."/>
            <person name="Heuer A."/>
            <person name="Rast P."/>
            <person name="Oberbeckmann S."/>
            <person name="Bunk B."/>
            <person name="Jeske O."/>
            <person name="Meyerdierks A."/>
            <person name="Storesund J.E."/>
            <person name="Kallscheuer N."/>
            <person name="Luecker S."/>
            <person name="Lage O.M."/>
            <person name="Pohl T."/>
            <person name="Merkel B.J."/>
            <person name="Hornburger P."/>
            <person name="Mueller R.-W."/>
            <person name="Bruemmer F."/>
            <person name="Labrenz M."/>
            <person name="Spormann A.M."/>
            <person name="Op Den Camp H."/>
            <person name="Overmann J."/>
            <person name="Amann R."/>
            <person name="Jetten M.S.M."/>
            <person name="Mascher T."/>
            <person name="Medema M.H."/>
            <person name="Devos D.P."/>
            <person name="Kaster A.-K."/>
            <person name="Ovreas L."/>
            <person name="Rohde M."/>
            <person name="Galperin M.Y."/>
            <person name="Jogler C."/>
        </authorList>
    </citation>
    <scope>NUCLEOTIDE SEQUENCE [LARGE SCALE GENOMIC DNA]</scope>
    <source>
        <strain evidence="2 3">Pla108</strain>
    </source>
</reference>
<dbReference type="InterPro" id="IPR008930">
    <property type="entry name" value="Terpenoid_cyclase/PrenylTrfase"/>
</dbReference>
<keyword evidence="3" id="KW-1185">Reference proteome</keyword>
<comment type="caution">
    <text evidence="2">The sequence shown here is derived from an EMBL/GenBank/DDBJ whole genome shotgun (WGS) entry which is preliminary data.</text>
</comment>